<dbReference type="CDD" id="cd16664">
    <property type="entry name" value="RING-Ubox_PUB"/>
    <property type="match status" value="1"/>
</dbReference>
<keyword evidence="9" id="KW-1185">Reference proteome</keyword>
<dbReference type="InterPro" id="IPR045210">
    <property type="entry name" value="RING-Ubox_PUB"/>
</dbReference>
<dbReference type="FunFam" id="1.25.10.10:FF:000330">
    <property type="entry name" value="RING-type E3 ubiquitin transferase"/>
    <property type="match status" value="1"/>
</dbReference>
<comment type="catalytic activity">
    <reaction evidence="1">
        <text>S-ubiquitinyl-[E2 ubiquitin-conjugating enzyme]-L-cysteine + [acceptor protein]-L-lysine = [E2 ubiquitin-conjugating enzyme]-L-cysteine + N(6)-ubiquitinyl-[acceptor protein]-L-lysine.</text>
        <dbReference type="EC" id="2.3.2.27"/>
    </reaction>
</comment>
<dbReference type="GO" id="GO:0061630">
    <property type="term" value="F:ubiquitin protein ligase activity"/>
    <property type="evidence" value="ECO:0007669"/>
    <property type="project" value="UniProtKB-EC"/>
</dbReference>
<evidence type="ECO:0000259" key="7">
    <source>
        <dbReference type="PROSITE" id="PS51698"/>
    </source>
</evidence>
<dbReference type="InterPro" id="IPR013083">
    <property type="entry name" value="Znf_RING/FYVE/PHD"/>
</dbReference>
<dbReference type="EC" id="2.3.2.27" evidence="3"/>
<dbReference type="Pfam" id="PF04564">
    <property type="entry name" value="U-box"/>
    <property type="match status" value="1"/>
</dbReference>
<dbReference type="InterPro" id="IPR011989">
    <property type="entry name" value="ARM-like"/>
</dbReference>
<evidence type="ECO:0000256" key="1">
    <source>
        <dbReference type="ARBA" id="ARBA00000900"/>
    </source>
</evidence>
<keyword evidence="4" id="KW-0808">Transferase</keyword>
<dbReference type="EMBL" id="JBBPBK010000001">
    <property type="protein sequence ID" value="KAK9293239.1"/>
    <property type="molecule type" value="Genomic_DNA"/>
</dbReference>
<gene>
    <name evidence="8" type="ORF">L1049_021230</name>
</gene>
<evidence type="ECO:0000256" key="2">
    <source>
        <dbReference type="ARBA" id="ARBA00004906"/>
    </source>
</evidence>
<dbReference type="SMART" id="SM00504">
    <property type="entry name" value="Ubox"/>
    <property type="match status" value="1"/>
</dbReference>
<dbReference type="PANTHER" id="PTHR23315:SF265">
    <property type="entry name" value="U-BOX DOMAIN-CONTAINING PROTEIN 46-RELATED"/>
    <property type="match status" value="1"/>
</dbReference>
<dbReference type="SUPFAM" id="SSF57850">
    <property type="entry name" value="RING/U-box"/>
    <property type="match status" value="1"/>
</dbReference>
<dbReference type="PROSITE" id="PS51698">
    <property type="entry name" value="U_BOX"/>
    <property type="match status" value="1"/>
</dbReference>
<evidence type="ECO:0000256" key="6">
    <source>
        <dbReference type="ARBA" id="ARBA00022786"/>
    </source>
</evidence>
<name>A0AAP0SEZ3_LIQFO</name>
<proteinExistence type="predicted"/>
<dbReference type="Proteomes" id="UP001415857">
    <property type="component" value="Unassembled WGS sequence"/>
</dbReference>
<evidence type="ECO:0000313" key="8">
    <source>
        <dbReference type="EMBL" id="KAK9293239.1"/>
    </source>
</evidence>
<reference evidence="8 9" key="1">
    <citation type="journal article" date="2024" name="Plant J.">
        <title>Genome sequences and population genomics reveal climatic adaptation and genomic divergence between two closely related sweetgum species.</title>
        <authorList>
            <person name="Xu W.Q."/>
            <person name="Ren C.Q."/>
            <person name="Zhang X.Y."/>
            <person name="Comes H.P."/>
            <person name="Liu X.H."/>
            <person name="Li Y.G."/>
            <person name="Kettle C.J."/>
            <person name="Jalonen R."/>
            <person name="Gaisberger H."/>
            <person name="Ma Y.Z."/>
            <person name="Qiu Y.X."/>
        </authorList>
    </citation>
    <scope>NUCLEOTIDE SEQUENCE [LARGE SCALE GENOMIC DNA]</scope>
    <source>
        <strain evidence="8">Hangzhou</strain>
    </source>
</reference>
<dbReference type="InterPro" id="IPR003613">
    <property type="entry name" value="Ubox_domain"/>
</dbReference>
<dbReference type="Gene3D" id="1.25.10.10">
    <property type="entry name" value="Leucine-rich Repeat Variant"/>
    <property type="match status" value="1"/>
</dbReference>
<dbReference type="InterPro" id="IPR016024">
    <property type="entry name" value="ARM-type_fold"/>
</dbReference>
<protein>
    <recommendedName>
        <fullName evidence="3">RING-type E3 ubiquitin transferase</fullName>
        <ecNumber evidence="3">2.3.2.27</ecNumber>
    </recommendedName>
</protein>
<evidence type="ECO:0000256" key="5">
    <source>
        <dbReference type="ARBA" id="ARBA00022737"/>
    </source>
</evidence>
<dbReference type="InterPro" id="IPR000225">
    <property type="entry name" value="Armadillo"/>
</dbReference>
<sequence>MAKTGVLEDNPTMTTAKATELKKDLQRLVKAIVEEDDYSDDTADQALKTLYALKGLKFKQSVSFGLHNHAIPDKFRCPISKELMRDPVVLSSGQTYDRPFIQKWLKDGNRTCPQTHQVLSHVFLTPNHLVRELISHWCEEHGIELPDPIQNQEVITVADQGYLNSLLGMMSSSLPEQKEAAKKLRQLTKRMPSFRTLFGESIDTIPQLLYPLLPGRDNTDPELQEDLITTVLNLSIHDNNKKLVAENPLVIPLLIESLKTGTIETRTNAAAALFTLSALDSNKHIIGKSGAIKPLIDLLEEGNLFAMKDVASAIYNLCIILENKGRAVRDGAVRVIMKKIMDRILVDELLVILAVLSGHQKAAEEMLDLGAVPCLLSIIREGTNERSKENCIAILYSICINDRAKMREIREEEDANGTISKLAERGTSRARRKAKGILEGLNRATSITHTA</sequence>
<dbReference type="Gene3D" id="3.30.40.10">
    <property type="entry name" value="Zinc/RING finger domain, C3HC4 (zinc finger)"/>
    <property type="match status" value="1"/>
</dbReference>
<dbReference type="GO" id="GO:0016567">
    <property type="term" value="P:protein ubiquitination"/>
    <property type="evidence" value="ECO:0007669"/>
    <property type="project" value="InterPro"/>
</dbReference>
<evidence type="ECO:0000313" key="9">
    <source>
        <dbReference type="Proteomes" id="UP001415857"/>
    </source>
</evidence>
<keyword evidence="5" id="KW-0677">Repeat</keyword>
<organism evidence="8 9">
    <name type="scientific">Liquidambar formosana</name>
    <name type="common">Formosan gum</name>
    <dbReference type="NCBI Taxonomy" id="63359"/>
    <lineage>
        <taxon>Eukaryota</taxon>
        <taxon>Viridiplantae</taxon>
        <taxon>Streptophyta</taxon>
        <taxon>Embryophyta</taxon>
        <taxon>Tracheophyta</taxon>
        <taxon>Spermatophyta</taxon>
        <taxon>Magnoliopsida</taxon>
        <taxon>eudicotyledons</taxon>
        <taxon>Gunneridae</taxon>
        <taxon>Pentapetalae</taxon>
        <taxon>Saxifragales</taxon>
        <taxon>Altingiaceae</taxon>
        <taxon>Liquidambar</taxon>
    </lineage>
</organism>
<comment type="pathway">
    <text evidence="2">Protein modification; protein ubiquitination.</text>
</comment>
<feature type="domain" description="U-box" evidence="7">
    <location>
        <begin position="70"/>
        <end position="144"/>
    </location>
</feature>
<dbReference type="AlphaFoldDB" id="A0AAP0SEZ3"/>
<dbReference type="PANTHER" id="PTHR23315">
    <property type="entry name" value="U BOX DOMAIN-CONTAINING"/>
    <property type="match status" value="1"/>
</dbReference>
<dbReference type="SMART" id="SM00185">
    <property type="entry name" value="ARM"/>
    <property type="match status" value="4"/>
</dbReference>
<dbReference type="FunFam" id="3.30.40.10:FF:000114">
    <property type="entry name" value="RING-type E3 ubiquitin transferase"/>
    <property type="match status" value="1"/>
</dbReference>
<keyword evidence="6" id="KW-0833">Ubl conjugation pathway</keyword>
<dbReference type="SUPFAM" id="SSF48371">
    <property type="entry name" value="ARM repeat"/>
    <property type="match status" value="1"/>
</dbReference>
<accession>A0AAP0SEZ3</accession>
<evidence type="ECO:0000256" key="3">
    <source>
        <dbReference type="ARBA" id="ARBA00012483"/>
    </source>
</evidence>
<evidence type="ECO:0000256" key="4">
    <source>
        <dbReference type="ARBA" id="ARBA00022679"/>
    </source>
</evidence>
<comment type="caution">
    <text evidence="8">The sequence shown here is derived from an EMBL/GenBank/DDBJ whole genome shotgun (WGS) entry which is preliminary data.</text>
</comment>